<feature type="domain" description="Putative beta-lactamase-inhibitor-like PepSY-like" evidence="1">
    <location>
        <begin position="54"/>
        <end position="138"/>
    </location>
</feature>
<keyword evidence="3" id="KW-1185">Reference proteome</keyword>
<dbReference type="Pfam" id="PF11396">
    <property type="entry name" value="PepSY_like"/>
    <property type="match status" value="1"/>
</dbReference>
<accession>A0A2T0SNG5</accession>
<dbReference type="AlphaFoldDB" id="A0A2T0SNG5"/>
<reference evidence="2 3" key="1">
    <citation type="submission" date="2018-03" db="EMBL/GenBank/DDBJ databases">
        <title>Genomic Encyclopedia of Archaeal and Bacterial Type Strains, Phase II (KMG-II): from individual species to whole genera.</title>
        <authorList>
            <person name="Goeker M."/>
        </authorList>
    </citation>
    <scope>NUCLEOTIDE SEQUENCE [LARGE SCALE GENOMIC DNA]</scope>
    <source>
        <strain evidence="2 3">DSM 28354</strain>
    </source>
</reference>
<comment type="caution">
    <text evidence="2">The sequence shown here is derived from an EMBL/GenBank/DDBJ whole genome shotgun (WGS) entry which is preliminary data.</text>
</comment>
<name>A0A2T0SNG5_9BACT</name>
<proteinExistence type="predicted"/>
<dbReference type="SUPFAM" id="SSF160574">
    <property type="entry name" value="BT0923-like"/>
    <property type="match status" value="1"/>
</dbReference>
<dbReference type="EMBL" id="PVTE01000015">
    <property type="protein sequence ID" value="PRY34959.1"/>
    <property type="molecule type" value="Genomic_DNA"/>
</dbReference>
<dbReference type="Proteomes" id="UP000238375">
    <property type="component" value="Unassembled WGS sequence"/>
</dbReference>
<dbReference type="InterPro" id="IPR021533">
    <property type="entry name" value="PepSY-like"/>
</dbReference>
<organism evidence="2 3">
    <name type="scientific">Spirosoma oryzae</name>
    <dbReference type="NCBI Taxonomy" id="1469603"/>
    <lineage>
        <taxon>Bacteria</taxon>
        <taxon>Pseudomonadati</taxon>
        <taxon>Bacteroidota</taxon>
        <taxon>Cytophagia</taxon>
        <taxon>Cytophagales</taxon>
        <taxon>Cytophagaceae</taxon>
        <taxon>Spirosoma</taxon>
    </lineage>
</organism>
<protein>
    <submittedName>
        <fullName evidence="2">Putative PepSY-like beta-lactamase-inhibitor</fullName>
    </submittedName>
</protein>
<evidence type="ECO:0000313" key="2">
    <source>
        <dbReference type="EMBL" id="PRY34959.1"/>
    </source>
</evidence>
<gene>
    <name evidence="2" type="ORF">CLV58_11542</name>
</gene>
<sequence>MRHLTPLVLLLGTLTGTIQAQLIPAKQVPIPVQQALRKLHPAVQHLQWERAAPYYEAIFTLNQNHRAIKFDVKGQVAETEVGIPITSLPPVISTYIKQHYPNERMQAAETVTKANGSMHYEIRITGMEVVFDKAGTYIEEEKD</sequence>
<evidence type="ECO:0000313" key="3">
    <source>
        <dbReference type="Proteomes" id="UP000238375"/>
    </source>
</evidence>
<evidence type="ECO:0000259" key="1">
    <source>
        <dbReference type="Pfam" id="PF11396"/>
    </source>
</evidence>
<dbReference type="Gene3D" id="3.10.450.360">
    <property type="match status" value="1"/>
</dbReference>